<name>A0A2X0LSU4_9BASI</name>
<reference evidence="1 2" key="1">
    <citation type="submission" date="2016-11" db="EMBL/GenBank/DDBJ databases">
        <authorList>
            <person name="Jaros S."/>
            <person name="Januszkiewicz K."/>
            <person name="Wedrychowicz H."/>
        </authorList>
    </citation>
    <scope>NUCLEOTIDE SEQUENCE [LARGE SCALE GENOMIC DNA]</scope>
</reference>
<gene>
    <name evidence="1" type="primary">BQ5605_C012g06968</name>
    <name evidence="1" type="ORF">BQ5605_C012G06968</name>
</gene>
<dbReference type="AlphaFoldDB" id="A0A2X0LSU4"/>
<organism evidence="1 2">
    <name type="scientific">Microbotryum silenes-dioicae</name>
    <dbReference type="NCBI Taxonomy" id="796604"/>
    <lineage>
        <taxon>Eukaryota</taxon>
        <taxon>Fungi</taxon>
        <taxon>Dikarya</taxon>
        <taxon>Basidiomycota</taxon>
        <taxon>Pucciniomycotina</taxon>
        <taxon>Microbotryomycetes</taxon>
        <taxon>Microbotryales</taxon>
        <taxon>Microbotryaceae</taxon>
        <taxon>Microbotryum</taxon>
    </lineage>
</organism>
<keyword evidence="2" id="KW-1185">Reference proteome</keyword>
<evidence type="ECO:0000313" key="1">
    <source>
        <dbReference type="EMBL" id="SGY16734.1"/>
    </source>
</evidence>
<evidence type="ECO:0000313" key="2">
    <source>
        <dbReference type="Proteomes" id="UP000249464"/>
    </source>
</evidence>
<accession>A0A2X0LSU4</accession>
<dbReference type="EMBL" id="FQNC01000014">
    <property type="protein sequence ID" value="SGY16734.1"/>
    <property type="molecule type" value="Genomic_DNA"/>
</dbReference>
<proteinExistence type="predicted"/>
<sequence length="68" mass="7906">MFLKQIKVYTLTIGDHASGKLHCTLASIRLTVYLTLFNGAAGRHVYFYGREWFCTLVSLVIWDRIKLR</sequence>
<dbReference type="Proteomes" id="UP000249464">
    <property type="component" value="Unassembled WGS sequence"/>
</dbReference>
<protein>
    <submittedName>
        <fullName evidence="1">BQ5605_C012g06968 protein</fullName>
    </submittedName>
</protein>